<reference evidence="1 2" key="1">
    <citation type="journal article" date="2010" name="Stand. Genomic Sci.">
        <title>Complete genome sequence of Meiothermus silvanus type strain (VI-R2).</title>
        <authorList>
            <person name="Sikorski J."/>
            <person name="Tindall B.J."/>
            <person name="Lowry S."/>
            <person name="Lucas S."/>
            <person name="Nolan M."/>
            <person name="Copeland A."/>
            <person name="Glavina Del Rio T."/>
            <person name="Tice H."/>
            <person name="Cheng J.F."/>
            <person name="Han C."/>
            <person name="Pitluck S."/>
            <person name="Liolios K."/>
            <person name="Ivanova N."/>
            <person name="Mavromatis K."/>
            <person name="Mikhailova N."/>
            <person name="Pati A."/>
            <person name="Goodwin L."/>
            <person name="Chen A."/>
            <person name="Palaniappan K."/>
            <person name="Land M."/>
            <person name="Hauser L."/>
            <person name="Chang Y.J."/>
            <person name="Jeffries C.D."/>
            <person name="Rohde M."/>
            <person name="Goker M."/>
            <person name="Woyke T."/>
            <person name="Bristow J."/>
            <person name="Eisen J.A."/>
            <person name="Markowitz V."/>
            <person name="Hugenholtz P."/>
            <person name="Kyrpides N.C."/>
            <person name="Klenk H.P."/>
            <person name="Lapidus A."/>
        </authorList>
    </citation>
    <scope>NUCLEOTIDE SEQUENCE [LARGE SCALE GENOMIC DNA]</scope>
    <source>
        <strain evidence="2">ATCC 700542 / DSM 9946 / VI-R2</strain>
    </source>
</reference>
<dbReference type="AlphaFoldDB" id="D7BAI5"/>
<dbReference type="InterPro" id="IPR030976">
    <property type="entry name" value="Mod_pep_NH_fam"/>
</dbReference>
<dbReference type="KEGG" id="msv:Mesil_0580"/>
<proteinExistence type="predicted"/>
<sequence>MVGTGTQKVNSVREFLGLLADDDNFRDSLQQNPGLALQYLGVLGNSTPVIPDTKYISLPPKEEVRRVLEQFDFALEHTGDGMELQGWGAWAAWVFAFLSAKTYGTQEPLN</sequence>
<dbReference type="EMBL" id="CP002042">
    <property type="protein sequence ID" value="ADH62507.1"/>
    <property type="molecule type" value="Genomic_DNA"/>
</dbReference>
<dbReference type="Proteomes" id="UP000001916">
    <property type="component" value="Chromosome"/>
</dbReference>
<dbReference type="STRING" id="526227.Mesil_0580"/>
<keyword evidence="2" id="KW-1185">Reference proteome</keyword>
<dbReference type="NCBIfam" id="TIGR04509">
    <property type="entry name" value="mod_pep_NH_fam"/>
    <property type="match status" value="1"/>
</dbReference>
<accession>D7BAI5</accession>
<protein>
    <submittedName>
        <fullName evidence="1">Uncharacterized protein</fullName>
    </submittedName>
</protein>
<name>D7BAI5_ALLS1</name>
<organism evidence="1 2">
    <name type="scientific">Allomeiothermus silvanus (strain ATCC 700542 / DSM 9946 / NBRC 106475 / NCIMB 13440 / VI-R2)</name>
    <name type="common">Thermus silvanus</name>
    <dbReference type="NCBI Taxonomy" id="526227"/>
    <lineage>
        <taxon>Bacteria</taxon>
        <taxon>Thermotogati</taxon>
        <taxon>Deinococcota</taxon>
        <taxon>Deinococci</taxon>
        <taxon>Thermales</taxon>
        <taxon>Thermaceae</taxon>
        <taxon>Allomeiothermus</taxon>
    </lineage>
</organism>
<gene>
    <name evidence="1" type="ordered locus">Mesil_0580</name>
</gene>
<dbReference type="HOGENOM" id="CLU_2167977_0_0_0"/>
<evidence type="ECO:0000313" key="1">
    <source>
        <dbReference type="EMBL" id="ADH62507.1"/>
    </source>
</evidence>
<evidence type="ECO:0000313" key="2">
    <source>
        <dbReference type="Proteomes" id="UP000001916"/>
    </source>
</evidence>